<dbReference type="PANTHER" id="PTHR30329">
    <property type="entry name" value="STATOR ELEMENT OF FLAGELLAR MOTOR COMPLEX"/>
    <property type="match status" value="1"/>
</dbReference>
<dbReference type="CDD" id="cd07185">
    <property type="entry name" value="OmpA_C-like"/>
    <property type="match status" value="1"/>
</dbReference>
<protein>
    <submittedName>
        <fullName evidence="3">OmpA family protein</fullName>
    </submittedName>
</protein>
<dbReference type="SUPFAM" id="SSF103088">
    <property type="entry name" value="OmpA-like"/>
    <property type="match status" value="2"/>
</dbReference>
<comment type="caution">
    <text evidence="3">The sequence shown here is derived from an EMBL/GenBank/DDBJ whole genome shotgun (WGS) entry which is preliminary data.</text>
</comment>
<dbReference type="PANTHER" id="PTHR30329:SF21">
    <property type="entry name" value="LIPOPROTEIN YIAD-RELATED"/>
    <property type="match status" value="1"/>
</dbReference>
<feature type="domain" description="OmpA-like" evidence="2">
    <location>
        <begin position="222"/>
        <end position="344"/>
    </location>
</feature>
<dbReference type="Pfam" id="PF00691">
    <property type="entry name" value="OmpA"/>
    <property type="match status" value="2"/>
</dbReference>
<dbReference type="AlphaFoldDB" id="A0A923PJ91"/>
<dbReference type="SUPFAM" id="SSF49464">
    <property type="entry name" value="Carboxypeptidase regulatory domain-like"/>
    <property type="match status" value="1"/>
</dbReference>
<reference evidence="3" key="1">
    <citation type="submission" date="2020-08" db="EMBL/GenBank/DDBJ databases">
        <title>Lewinella bacteria from marine environments.</title>
        <authorList>
            <person name="Zhong Y."/>
        </authorList>
    </citation>
    <scope>NUCLEOTIDE SEQUENCE</scope>
    <source>
        <strain evidence="3">KCTC 42187</strain>
    </source>
</reference>
<feature type="domain" description="OmpA-like" evidence="2">
    <location>
        <begin position="24"/>
        <end position="137"/>
    </location>
</feature>
<dbReference type="EMBL" id="JACSIT010000068">
    <property type="protein sequence ID" value="MBC6993590.1"/>
    <property type="molecule type" value="Genomic_DNA"/>
</dbReference>
<evidence type="ECO:0000256" key="1">
    <source>
        <dbReference type="PROSITE-ProRule" id="PRU00473"/>
    </source>
</evidence>
<dbReference type="InterPro" id="IPR006665">
    <property type="entry name" value="OmpA-like"/>
</dbReference>
<dbReference type="InterPro" id="IPR008969">
    <property type="entry name" value="CarboxyPept-like_regulatory"/>
</dbReference>
<keyword evidence="4" id="KW-1185">Reference proteome</keyword>
<keyword evidence="1" id="KW-0472">Membrane</keyword>
<accession>A0A923PJ91</accession>
<evidence type="ECO:0000259" key="2">
    <source>
        <dbReference type="PROSITE" id="PS51123"/>
    </source>
</evidence>
<dbReference type="GO" id="GO:0016020">
    <property type="term" value="C:membrane"/>
    <property type="evidence" value="ECO:0007669"/>
    <property type="project" value="UniProtKB-UniRule"/>
</dbReference>
<dbReference type="RefSeq" id="WP_187465702.1">
    <property type="nucleotide sequence ID" value="NZ_JACSIT010000068.1"/>
</dbReference>
<sequence>MPKVILGILLFWSGSLLAQVTGYVDSVEVHRTDTIYFDFGSAALSAAASRAIAEMVSDRPAELSLYLEGHTDAVGSENANDLLARRRSESTLAAVLAAGWPPEAVEIRHFGERRLRISTQEREWRNRRVLLRSGLPRRYARFVGTITDADGVPLPGGVVAHGRHLRDTVRADADGRYTVYLPLDAPVRLDVYARDHFFTSHHLTLREDDPPETALVSQLASAAPGKRMAIPDLYFVGNRTDLLKESYPTLPRLLQFMRFSPELRIELAGHVNSPGLPQGPGSWEYRLAENRAKLVHDYLIHFGIEPHRVRYKSYSNLEMIHPNARGEQQMRVNRRVEIRVLEDGLK</sequence>
<dbReference type="Proteomes" id="UP000650081">
    <property type="component" value="Unassembled WGS sequence"/>
</dbReference>
<proteinExistence type="predicted"/>
<dbReference type="Gene3D" id="3.30.1330.60">
    <property type="entry name" value="OmpA-like domain"/>
    <property type="match status" value="2"/>
</dbReference>
<dbReference type="PROSITE" id="PS51123">
    <property type="entry name" value="OMPA_2"/>
    <property type="match status" value="2"/>
</dbReference>
<evidence type="ECO:0000313" key="3">
    <source>
        <dbReference type="EMBL" id="MBC6993590.1"/>
    </source>
</evidence>
<gene>
    <name evidence="3" type="ORF">H9S92_05435</name>
</gene>
<dbReference type="InterPro" id="IPR036737">
    <property type="entry name" value="OmpA-like_sf"/>
</dbReference>
<evidence type="ECO:0000313" key="4">
    <source>
        <dbReference type="Proteomes" id="UP000650081"/>
    </source>
</evidence>
<dbReference type="InterPro" id="IPR050330">
    <property type="entry name" value="Bact_OuterMem_StrucFunc"/>
</dbReference>
<organism evidence="3 4">
    <name type="scientific">Neolewinella lacunae</name>
    <dbReference type="NCBI Taxonomy" id="1517758"/>
    <lineage>
        <taxon>Bacteria</taxon>
        <taxon>Pseudomonadati</taxon>
        <taxon>Bacteroidota</taxon>
        <taxon>Saprospiria</taxon>
        <taxon>Saprospirales</taxon>
        <taxon>Lewinellaceae</taxon>
        <taxon>Neolewinella</taxon>
    </lineage>
</organism>
<name>A0A923PJ91_9BACT</name>